<name>A0A1S1YTE2_FLAPC</name>
<dbReference type="GO" id="GO:0005886">
    <property type="term" value="C:plasma membrane"/>
    <property type="evidence" value="ECO:0007669"/>
    <property type="project" value="UniProtKB-SubCell"/>
</dbReference>
<protein>
    <recommendedName>
        <fullName evidence="7">Sulfatase N-terminal domain-containing protein</fullName>
    </recommendedName>
</protein>
<dbReference type="InterPro" id="IPR017850">
    <property type="entry name" value="Alkaline_phosphatase_core_sf"/>
</dbReference>
<dbReference type="EMBL" id="JRYR02000002">
    <property type="protein sequence ID" value="OHX64297.1"/>
    <property type="molecule type" value="Genomic_DNA"/>
</dbReference>
<dbReference type="InterPro" id="IPR050448">
    <property type="entry name" value="OpgB/LTA_synthase_biosynth"/>
</dbReference>
<dbReference type="PANTHER" id="PTHR47371:SF3">
    <property type="entry name" value="PHOSPHOGLYCEROL TRANSFERASE I"/>
    <property type="match status" value="1"/>
</dbReference>
<dbReference type="Pfam" id="PF00884">
    <property type="entry name" value="Sulfatase"/>
    <property type="match status" value="1"/>
</dbReference>
<evidence type="ECO:0000256" key="4">
    <source>
        <dbReference type="ARBA" id="ARBA00022989"/>
    </source>
</evidence>
<feature type="transmembrane region" description="Helical" evidence="6">
    <location>
        <begin position="38"/>
        <end position="62"/>
    </location>
</feature>
<accession>A0A1S1YTE2</accession>
<evidence type="ECO:0000256" key="3">
    <source>
        <dbReference type="ARBA" id="ARBA00022692"/>
    </source>
</evidence>
<dbReference type="InterPro" id="IPR000917">
    <property type="entry name" value="Sulfatase_N"/>
</dbReference>
<dbReference type="Gene3D" id="3.40.720.10">
    <property type="entry name" value="Alkaline Phosphatase, subunit A"/>
    <property type="match status" value="1"/>
</dbReference>
<evidence type="ECO:0000256" key="2">
    <source>
        <dbReference type="ARBA" id="ARBA00022475"/>
    </source>
</evidence>
<organism evidence="8 9">
    <name type="scientific">Flammeovirga pacifica</name>
    <dbReference type="NCBI Taxonomy" id="915059"/>
    <lineage>
        <taxon>Bacteria</taxon>
        <taxon>Pseudomonadati</taxon>
        <taxon>Bacteroidota</taxon>
        <taxon>Cytophagia</taxon>
        <taxon>Cytophagales</taxon>
        <taxon>Flammeovirgaceae</taxon>
        <taxon>Flammeovirga</taxon>
    </lineage>
</organism>
<evidence type="ECO:0000313" key="9">
    <source>
        <dbReference type="Proteomes" id="UP000179797"/>
    </source>
</evidence>
<keyword evidence="5 6" id="KW-0472">Membrane</keyword>
<comment type="subcellular location">
    <subcellularLocation>
        <location evidence="1">Cell membrane</location>
        <topology evidence="1">Multi-pass membrane protein</topology>
    </subcellularLocation>
</comment>
<keyword evidence="9" id="KW-1185">Reference proteome</keyword>
<evidence type="ECO:0000256" key="5">
    <source>
        <dbReference type="ARBA" id="ARBA00023136"/>
    </source>
</evidence>
<sequence>MYNGFYFFGGKTYMVLLLLFVLISLLLHSYVKNSRLRLLFGLISSSFIIAQGFSLFFTQGFIGYQYYVHFTLRGIFDVGALFWIEVIIATVSFVLLNVIFFYSYSFNKFLEKKNNNERGQQFLQYSKIVLLLLASSIILFQGNFLRDSKTLAQLFLPKGAQKFDEVLEENNMADYVRPSSIVAKKGKNILIISMESLERGLLSKKYEHLTPNLNRLKKKWNAIDIYQNEGSSWTSGSLYTMMTGFPAFFGLDPNESFNDSYYSNISSLGHVFKLCGYQSSFIIGMADFSGTLDMVNSFKIDEVYDIRNTKRTGYESWFGLRDKDLFDIAKRELKKVHDESFAMIISTSDTHFPDGFYDDRMEGKVAKRENKLEFMISALDYQVGSLVTFLEENNLLKSTTVYILPDHLKMGDPSMFEGTGERKLFVITNGEIDERTDKLYQIDLPKIILEGAKIEHNLIFLTDYINGDAQKFINNHINEITEINTHGLRNKNIPIHTK</sequence>
<evidence type="ECO:0000256" key="6">
    <source>
        <dbReference type="SAM" id="Phobius"/>
    </source>
</evidence>
<dbReference type="AlphaFoldDB" id="A0A1S1YTE2"/>
<dbReference type="OrthoDB" id="5901192at2"/>
<keyword evidence="4 6" id="KW-1133">Transmembrane helix</keyword>
<evidence type="ECO:0000259" key="7">
    <source>
        <dbReference type="Pfam" id="PF00884"/>
    </source>
</evidence>
<dbReference type="Proteomes" id="UP000179797">
    <property type="component" value="Unassembled WGS sequence"/>
</dbReference>
<dbReference type="STRING" id="915059.NH26_22110"/>
<reference evidence="8 9" key="1">
    <citation type="journal article" date="2012" name="Int. J. Syst. Evol. Microbiol.">
        <title>Flammeovirga pacifica sp. nov., isolated from deep-sea sediment.</title>
        <authorList>
            <person name="Xu H."/>
            <person name="Fu Y."/>
            <person name="Yang N."/>
            <person name="Ding Z."/>
            <person name="Lai Q."/>
            <person name="Zeng R."/>
        </authorList>
    </citation>
    <scope>NUCLEOTIDE SEQUENCE [LARGE SCALE GENOMIC DNA]</scope>
    <source>
        <strain evidence="9">DSM 24597 / LMG 26175 / WPAGA1</strain>
    </source>
</reference>
<keyword evidence="2" id="KW-1003">Cell membrane</keyword>
<dbReference type="RefSeq" id="WP_044220763.1">
    <property type="nucleotide sequence ID" value="NZ_JRYR02000002.1"/>
</dbReference>
<evidence type="ECO:0000256" key="1">
    <source>
        <dbReference type="ARBA" id="ARBA00004651"/>
    </source>
</evidence>
<feature type="domain" description="Sulfatase N-terminal" evidence="7">
    <location>
        <begin position="187"/>
        <end position="413"/>
    </location>
</feature>
<keyword evidence="3 6" id="KW-0812">Transmembrane</keyword>
<comment type="caution">
    <text evidence="8">The sequence shown here is derived from an EMBL/GenBank/DDBJ whole genome shotgun (WGS) entry which is preliminary data.</text>
</comment>
<feature type="transmembrane region" description="Helical" evidence="6">
    <location>
        <begin position="82"/>
        <end position="104"/>
    </location>
</feature>
<dbReference type="PANTHER" id="PTHR47371">
    <property type="entry name" value="LIPOTEICHOIC ACID SYNTHASE"/>
    <property type="match status" value="1"/>
</dbReference>
<gene>
    <name evidence="8" type="ORF">NH26_22110</name>
</gene>
<feature type="transmembrane region" description="Helical" evidence="6">
    <location>
        <begin position="12"/>
        <end position="31"/>
    </location>
</feature>
<evidence type="ECO:0000313" key="8">
    <source>
        <dbReference type="EMBL" id="OHX64297.1"/>
    </source>
</evidence>
<feature type="transmembrane region" description="Helical" evidence="6">
    <location>
        <begin position="125"/>
        <end position="145"/>
    </location>
</feature>
<dbReference type="SUPFAM" id="SSF53649">
    <property type="entry name" value="Alkaline phosphatase-like"/>
    <property type="match status" value="1"/>
</dbReference>
<proteinExistence type="predicted"/>